<name>A0A514CZ05_9VIRU</name>
<gene>
    <name evidence="1" type="ORF">H2RhizoLitter49761_000002</name>
</gene>
<organism evidence="1">
    <name type="scientific">Leviviridae sp</name>
    <dbReference type="NCBI Taxonomy" id="2027243"/>
    <lineage>
        <taxon>Viruses</taxon>
        <taxon>Riboviria</taxon>
        <taxon>Orthornavirae</taxon>
        <taxon>Lenarviricota</taxon>
        <taxon>Leviviricetes</taxon>
        <taxon>Norzivirales</taxon>
        <taxon>Fiersviridae</taxon>
    </lineage>
</organism>
<proteinExistence type="predicted"/>
<dbReference type="EMBL" id="MN032786">
    <property type="protein sequence ID" value="QDH86598.1"/>
    <property type="molecule type" value="Genomic_RNA"/>
</dbReference>
<reference evidence="1" key="1">
    <citation type="submission" date="2019-05" db="EMBL/GenBank/DDBJ databases">
        <title>Metatranscriptomic reconstruction reveals RNA viruses with the potential to shape carbon cycling in soil.</title>
        <authorList>
            <person name="Starr E.P."/>
            <person name="Nuccio E."/>
            <person name="Pett-Ridge J."/>
            <person name="Banfield J.F."/>
            <person name="Firestone M.K."/>
        </authorList>
    </citation>
    <scope>NUCLEOTIDE SEQUENCE</scope>
    <source>
        <strain evidence="1">H2_Rhizo_Litter_49_scaffold_761</strain>
    </source>
</reference>
<sequence length="109" mass="12957">MSHQSRGELYPLNLEFALLVCRFGNAEASARRESSFRYQLDVNIHEPLDPERDLSVWDEVDETWMTVSDVYCTLDPKNRYWVDTQYRNLIGRRNLEVRKRSQSNGFIEL</sequence>
<evidence type="ECO:0000313" key="1">
    <source>
        <dbReference type="EMBL" id="QDH86598.1"/>
    </source>
</evidence>
<accession>A0A514CZ05</accession>
<protein>
    <submittedName>
        <fullName evidence="1">Uncharacterized protein</fullName>
    </submittedName>
</protein>